<accession>A0AAQ3S6Y2</accession>
<sequence>MCLNELNSNAIGIYGTALHYNKRKKKTFSFIQPMPSTENIVSKKKPTLKNVPAPLFHTMLSKKITFQLTKKTKKSKCSSSFKLNHRTKAFEKKREYHFNQE</sequence>
<keyword evidence="2" id="KW-1185">Reference proteome</keyword>
<dbReference type="EMBL" id="CP144699">
    <property type="protein sequence ID" value="WVZ18001.1"/>
    <property type="molecule type" value="Genomic_DNA"/>
</dbReference>
<protein>
    <submittedName>
        <fullName evidence="1">Uncharacterized protein</fullName>
    </submittedName>
</protein>
<gene>
    <name evidence="1" type="ORF">V8G54_005323</name>
</gene>
<dbReference type="Proteomes" id="UP001374535">
    <property type="component" value="Chromosome 2"/>
</dbReference>
<name>A0AAQ3S6Y2_VIGMU</name>
<organism evidence="1 2">
    <name type="scientific">Vigna mungo</name>
    <name type="common">Black gram</name>
    <name type="synonym">Phaseolus mungo</name>
    <dbReference type="NCBI Taxonomy" id="3915"/>
    <lineage>
        <taxon>Eukaryota</taxon>
        <taxon>Viridiplantae</taxon>
        <taxon>Streptophyta</taxon>
        <taxon>Embryophyta</taxon>
        <taxon>Tracheophyta</taxon>
        <taxon>Spermatophyta</taxon>
        <taxon>Magnoliopsida</taxon>
        <taxon>eudicotyledons</taxon>
        <taxon>Gunneridae</taxon>
        <taxon>Pentapetalae</taxon>
        <taxon>rosids</taxon>
        <taxon>fabids</taxon>
        <taxon>Fabales</taxon>
        <taxon>Fabaceae</taxon>
        <taxon>Papilionoideae</taxon>
        <taxon>50 kb inversion clade</taxon>
        <taxon>NPAAA clade</taxon>
        <taxon>indigoferoid/millettioid clade</taxon>
        <taxon>Phaseoleae</taxon>
        <taxon>Vigna</taxon>
    </lineage>
</organism>
<evidence type="ECO:0000313" key="2">
    <source>
        <dbReference type="Proteomes" id="UP001374535"/>
    </source>
</evidence>
<evidence type="ECO:0000313" key="1">
    <source>
        <dbReference type="EMBL" id="WVZ18001.1"/>
    </source>
</evidence>
<proteinExistence type="predicted"/>
<dbReference type="AlphaFoldDB" id="A0AAQ3S6Y2"/>
<reference evidence="1 2" key="1">
    <citation type="journal article" date="2023" name="Life. Sci Alliance">
        <title>Evolutionary insights into 3D genome organization and epigenetic landscape of Vigna mungo.</title>
        <authorList>
            <person name="Junaid A."/>
            <person name="Singh B."/>
            <person name="Bhatia S."/>
        </authorList>
    </citation>
    <scope>NUCLEOTIDE SEQUENCE [LARGE SCALE GENOMIC DNA]</scope>
    <source>
        <strain evidence="1">Urdbean</strain>
    </source>
</reference>